<accession>A0A3B0ZBB3</accession>
<gene>
    <name evidence="1" type="ORF">MNBD_GAMMA14-705</name>
</gene>
<sequence length="330" mass="36356">FYYAGEISTHMGTFLQMTYSQEEDKFSFDMADIRFASRVTVGDHDIVYGASLNNSPGMEDVWNTTPAWTYPYTASETAPSPTASPLVNGLMNVVGLGGYAMLDDHWYGMVTAYRSAPLGQGAAPIDGSLNKVAPYGRFAWQGNFANNAYLEIGTYGLYTDFSRGMMGAGAAGKSDKYTDVAVDATYMLPIDGNRLLSMHAIYVHEDQQLDSSFLAGLSSNRNNTLEQVRVDASYEFGHHGQFSLGYFNTWGDSDPGMYTTTPGAIDNSSNGNPDSAAFLAEVDYLPWQNTKFSLQYTAYTKFNGSENNYNGDGRDASDNNSLYFNTWLMW</sequence>
<protein>
    <recommendedName>
        <fullName evidence="2">Cytochrome C</fullName>
    </recommendedName>
</protein>
<dbReference type="EMBL" id="UOFM01000558">
    <property type="protein sequence ID" value="VAW83549.1"/>
    <property type="molecule type" value="Genomic_DNA"/>
</dbReference>
<evidence type="ECO:0000313" key="1">
    <source>
        <dbReference type="EMBL" id="VAW83549.1"/>
    </source>
</evidence>
<name>A0A3B0ZBB3_9ZZZZ</name>
<evidence type="ECO:0008006" key="2">
    <source>
        <dbReference type="Google" id="ProtNLM"/>
    </source>
</evidence>
<reference evidence="1" key="1">
    <citation type="submission" date="2018-06" db="EMBL/GenBank/DDBJ databases">
        <authorList>
            <person name="Zhirakovskaya E."/>
        </authorList>
    </citation>
    <scope>NUCLEOTIDE SEQUENCE</scope>
</reference>
<feature type="non-terminal residue" evidence="1">
    <location>
        <position position="1"/>
    </location>
</feature>
<organism evidence="1">
    <name type="scientific">hydrothermal vent metagenome</name>
    <dbReference type="NCBI Taxonomy" id="652676"/>
    <lineage>
        <taxon>unclassified sequences</taxon>
        <taxon>metagenomes</taxon>
        <taxon>ecological metagenomes</taxon>
    </lineage>
</organism>
<dbReference type="AlphaFoldDB" id="A0A3B0ZBB3"/>
<proteinExistence type="predicted"/>